<organism evidence="1 2">
    <name type="scientific">Ichthyophthirius multifiliis</name>
    <name type="common">White spot disease agent</name>
    <name type="synonym">Ich</name>
    <dbReference type="NCBI Taxonomy" id="5932"/>
    <lineage>
        <taxon>Eukaryota</taxon>
        <taxon>Sar</taxon>
        <taxon>Alveolata</taxon>
        <taxon>Ciliophora</taxon>
        <taxon>Intramacronucleata</taxon>
        <taxon>Oligohymenophorea</taxon>
        <taxon>Hymenostomatida</taxon>
        <taxon>Ophryoglenina</taxon>
        <taxon>Ichthyophthirius</taxon>
    </lineage>
</organism>
<evidence type="ECO:0000313" key="2">
    <source>
        <dbReference type="Proteomes" id="UP000008983"/>
    </source>
</evidence>
<proteinExistence type="predicted"/>
<gene>
    <name evidence="1" type="ORF">IMG5_168230</name>
</gene>
<sequence>MKFIKQISLYQLKTLKYQKKKKNTQTTIDTCKFNFFYYKYNILSMNFYSTKNKIKKYNKQFIKINNQKKIKIMETEIQSTQIKYQDKLETIQNLKNSNKKNVVKNIMNAFKNLQQTPNQKILQKQTIKQLAYIISMNLLQAHCLKQQKNSNDILILKNSTITLQDYQYYMKTMALYLNTFQKDQFTIGLKIVKLMIQQDIFLWWNLYYQALKILRLLIF</sequence>
<dbReference type="RefSeq" id="XP_004030023.1">
    <property type="nucleotide sequence ID" value="XM_004029975.1"/>
</dbReference>
<name>G0R120_ICHMU</name>
<keyword evidence="2" id="KW-1185">Reference proteome</keyword>
<dbReference type="GeneID" id="14904876"/>
<dbReference type="Proteomes" id="UP000008983">
    <property type="component" value="Unassembled WGS sequence"/>
</dbReference>
<evidence type="ECO:0000313" key="1">
    <source>
        <dbReference type="EMBL" id="EGR28787.1"/>
    </source>
</evidence>
<reference evidence="1 2" key="1">
    <citation type="submission" date="2011-07" db="EMBL/GenBank/DDBJ databases">
        <authorList>
            <person name="Coyne R."/>
            <person name="Brami D."/>
            <person name="Johnson J."/>
            <person name="Hostetler J."/>
            <person name="Hannick L."/>
            <person name="Clark T."/>
            <person name="Cassidy-Hanley D."/>
            <person name="Inman J."/>
        </authorList>
    </citation>
    <scope>NUCLEOTIDE SEQUENCE [LARGE SCALE GENOMIC DNA]</scope>
    <source>
        <strain evidence="1 2">G5</strain>
    </source>
</reference>
<dbReference type="AlphaFoldDB" id="G0R120"/>
<protein>
    <submittedName>
        <fullName evidence="1">Uncharacterized protein</fullName>
    </submittedName>
</protein>
<dbReference type="EMBL" id="GL984209">
    <property type="protein sequence ID" value="EGR28787.1"/>
    <property type="molecule type" value="Genomic_DNA"/>
</dbReference>
<accession>G0R120</accession>
<dbReference type="InParanoid" id="G0R120"/>